<dbReference type="Gene3D" id="1.25.40.10">
    <property type="entry name" value="Tetratricopeptide repeat domain"/>
    <property type="match status" value="1"/>
</dbReference>
<dbReference type="OrthoDB" id="500121at2"/>
<accession>A0A1Z4GR14</accession>
<dbReference type="SUPFAM" id="SSF48452">
    <property type="entry name" value="TPR-like"/>
    <property type="match status" value="1"/>
</dbReference>
<gene>
    <name evidence="1" type="ORF">NIES21_58150</name>
</gene>
<dbReference type="AlphaFoldDB" id="A0A1Z4GR14"/>
<reference evidence="1 2" key="1">
    <citation type="submission" date="2017-06" db="EMBL/GenBank/DDBJ databases">
        <title>Genome sequencing of cyanobaciteial culture collection at National Institute for Environmental Studies (NIES).</title>
        <authorList>
            <person name="Hirose Y."/>
            <person name="Shimura Y."/>
            <person name="Fujisawa T."/>
            <person name="Nakamura Y."/>
            <person name="Kawachi M."/>
        </authorList>
    </citation>
    <scope>NUCLEOTIDE SEQUENCE [LARGE SCALE GENOMIC DNA]</scope>
    <source>
        <strain evidence="1 2">NIES-21</strain>
        <plasmid evidence="2">Plasmid1 dna</plasmid>
    </source>
</reference>
<organism evidence="1 2">
    <name type="scientific">Anabaenopsis circularis NIES-21</name>
    <dbReference type="NCBI Taxonomy" id="1085406"/>
    <lineage>
        <taxon>Bacteria</taxon>
        <taxon>Bacillati</taxon>
        <taxon>Cyanobacteriota</taxon>
        <taxon>Cyanophyceae</taxon>
        <taxon>Nostocales</taxon>
        <taxon>Nodulariaceae</taxon>
        <taxon>Anabaenopsis</taxon>
    </lineage>
</organism>
<geneLocation type="plasmid" evidence="2">
    <name>Plasmid1 dna</name>
</geneLocation>
<dbReference type="EMBL" id="AP018175">
    <property type="protein sequence ID" value="BAY19945.1"/>
    <property type="molecule type" value="Genomic_DNA"/>
</dbReference>
<keyword evidence="2" id="KW-1185">Reference proteome</keyword>
<protein>
    <submittedName>
        <fullName evidence="1">Uncharacterized protein</fullName>
    </submittedName>
</protein>
<evidence type="ECO:0000313" key="2">
    <source>
        <dbReference type="Proteomes" id="UP000218287"/>
    </source>
</evidence>
<proteinExistence type="predicted"/>
<evidence type="ECO:0000313" key="1">
    <source>
        <dbReference type="EMBL" id="BAY19945.1"/>
    </source>
</evidence>
<sequence>MMLTQYLRRVKLSLALIIASQLIYSVPIYAADARITISKACRVELTGESTRRWNEISGMSLTNTLPSITRELENAQRRGDTSFTTQTLDFAIKTITTQIQSLTQKDNPKLATILDQIVVLAKLLPSGYSLGKTYVLTESAIAYAQIGQSTKGKQTLQLAAESVSGIRNTPKDLVAAHIRSAQGWIAVNEPAEAASSLNYGFEQTIKNLKDTYAKRESLLKLVNLYAQINQPTKALEVLKQLSPQDYDPDITVTQVAATYFKAKNPVKAKQLLDPLLKAALAIKDVEQREIKLMNLVLHYAPSGDLGRSLQIVSLMKRPNSFRARSWLTIAAEGRKFNQPEIRESALARLVADAKASKIADQFGGRFDNEWYGEMSNLSQTRGYHPELKALIAELRAVNLLGIVLKDLIANKQFATARQILPRPMIVQMDAGYVDETDRWLDNIAIAALEAGQTQDAEARIAGEKTDVRRLLRFAQAFHRRGNVAVADQLFTRSQVIANSISALPTAITTHGAIANALISSNRPADQVLNRIVTLIQTEKALPQQAQLLLSISSEFAATPSTYFTLAEKLKLLQQVDFATLAGNQAIANRQPEEASRFIGYAGRNPREKLDFALRVVELNLTQGNFTKARSLIPIQTLRNAPESSLPPIAERSRLWGKIALNLVRTGDTKTAIAIAQNVTPSPEREQLLQRLRCYQD</sequence>
<dbReference type="Proteomes" id="UP000218287">
    <property type="component" value="Plasmid Plasmid1 dna"/>
</dbReference>
<keyword evidence="1" id="KW-0614">Plasmid</keyword>
<dbReference type="InterPro" id="IPR011990">
    <property type="entry name" value="TPR-like_helical_dom_sf"/>
</dbReference>
<name>A0A1Z4GR14_9CYAN</name>